<evidence type="ECO:0000256" key="1">
    <source>
        <dbReference type="ARBA" id="ARBA00022741"/>
    </source>
</evidence>
<organism evidence="3 4">
    <name type="scientific">Lasiosphaeria hispida</name>
    <dbReference type="NCBI Taxonomy" id="260671"/>
    <lineage>
        <taxon>Eukaryota</taxon>
        <taxon>Fungi</taxon>
        <taxon>Dikarya</taxon>
        <taxon>Ascomycota</taxon>
        <taxon>Pezizomycotina</taxon>
        <taxon>Sordariomycetes</taxon>
        <taxon>Sordariomycetidae</taxon>
        <taxon>Sordariales</taxon>
        <taxon>Lasiosphaeriaceae</taxon>
        <taxon>Lasiosphaeria</taxon>
    </lineage>
</organism>
<name>A0AAJ0HKF9_9PEZI</name>
<evidence type="ECO:0000313" key="4">
    <source>
        <dbReference type="Proteomes" id="UP001275084"/>
    </source>
</evidence>
<sequence length="171" mass="20101">METLRRAFHYLANLEWTERVQNTCVFCDRANFASIVYEDDDIISIDNRRLAGQFHWLIIPKSHHVRDVEALDIHHLPLLQAMDRVKRTLLAHNCPDLPLSDVHAGYHRGRRPLFGSVHYPDIVSIHHLHLHVIVRPYLSMWLFKYPPWLPFMWKSDATVLKCVTRGKHGIS</sequence>
<dbReference type="PANTHER" id="PTHR12486:SF5">
    <property type="entry name" value="ADENOSINE 5'-MONOPHOSPHORAMIDASE HINT3"/>
    <property type="match status" value="1"/>
</dbReference>
<dbReference type="SUPFAM" id="SSF54197">
    <property type="entry name" value="HIT-like"/>
    <property type="match status" value="1"/>
</dbReference>
<keyword evidence="1" id="KW-0547">Nucleotide-binding</keyword>
<dbReference type="Pfam" id="PF11969">
    <property type="entry name" value="DcpS_C"/>
    <property type="match status" value="1"/>
</dbReference>
<dbReference type="PANTHER" id="PTHR12486">
    <property type="entry name" value="APRATAXIN-RELATED"/>
    <property type="match status" value="1"/>
</dbReference>
<dbReference type="GO" id="GO:0016787">
    <property type="term" value="F:hydrolase activity"/>
    <property type="evidence" value="ECO:0007669"/>
    <property type="project" value="UniProtKB-KW"/>
</dbReference>
<dbReference type="Proteomes" id="UP001275084">
    <property type="component" value="Unassembled WGS sequence"/>
</dbReference>
<proteinExistence type="predicted"/>
<keyword evidence="2" id="KW-0378">Hydrolase</keyword>
<dbReference type="InterPro" id="IPR036265">
    <property type="entry name" value="HIT-like_sf"/>
</dbReference>
<gene>
    <name evidence="3" type="ORF">B0T25DRAFT_450985</name>
</gene>
<keyword evidence="4" id="KW-1185">Reference proteome</keyword>
<dbReference type="Gene3D" id="3.30.428.10">
    <property type="entry name" value="HIT-like"/>
    <property type="match status" value="1"/>
</dbReference>
<reference evidence="3" key="1">
    <citation type="journal article" date="2023" name="Mol. Phylogenet. Evol.">
        <title>Genome-scale phylogeny and comparative genomics of the fungal order Sordariales.</title>
        <authorList>
            <person name="Hensen N."/>
            <person name="Bonometti L."/>
            <person name="Westerberg I."/>
            <person name="Brannstrom I.O."/>
            <person name="Guillou S."/>
            <person name="Cros-Aarteil S."/>
            <person name="Calhoun S."/>
            <person name="Haridas S."/>
            <person name="Kuo A."/>
            <person name="Mondo S."/>
            <person name="Pangilinan J."/>
            <person name="Riley R."/>
            <person name="LaButti K."/>
            <person name="Andreopoulos B."/>
            <person name="Lipzen A."/>
            <person name="Chen C."/>
            <person name="Yan M."/>
            <person name="Daum C."/>
            <person name="Ng V."/>
            <person name="Clum A."/>
            <person name="Steindorff A."/>
            <person name="Ohm R.A."/>
            <person name="Martin F."/>
            <person name="Silar P."/>
            <person name="Natvig D.O."/>
            <person name="Lalanne C."/>
            <person name="Gautier V."/>
            <person name="Ament-Velasquez S.L."/>
            <person name="Kruys A."/>
            <person name="Hutchinson M.I."/>
            <person name="Powell A.J."/>
            <person name="Barry K."/>
            <person name="Miller A.N."/>
            <person name="Grigoriev I.V."/>
            <person name="Debuchy R."/>
            <person name="Gladieux P."/>
            <person name="Hiltunen Thoren M."/>
            <person name="Johannesson H."/>
        </authorList>
    </citation>
    <scope>NUCLEOTIDE SEQUENCE</scope>
    <source>
        <strain evidence="3">CBS 955.72</strain>
    </source>
</reference>
<dbReference type="EMBL" id="JAUIQD010000003">
    <property type="protein sequence ID" value="KAK3356537.1"/>
    <property type="molecule type" value="Genomic_DNA"/>
</dbReference>
<protein>
    <recommendedName>
        <fullName evidence="5">HIT domain-containing protein</fullName>
    </recommendedName>
</protein>
<accession>A0AAJ0HKF9</accession>
<reference evidence="3" key="2">
    <citation type="submission" date="2023-06" db="EMBL/GenBank/DDBJ databases">
        <authorList>
            <consortium name="Lawrence Berkeley National Laboratory"/>
            <person name="Haridas S."/>
            <person name="Hensen N."/>
            <person name="Bonometti L."/>
            <person name="Westerberg I."/>
            <person name="Brannstrom I.O."/>
            <person name="Guillou S."/>
            <person name="Cros-Aarteil S."/>
            <person name="Calhoun S."/>
            <person name="Kuo A."/>
            <person name="Mondo S."/>
            <person name="Pangilinan J."/>
            <person name="Riley R."/>
            <person name="Labutti K."/>
            <person name="Andreopoulos B."/>
            <person name="Lipzen A."/>
            <person name="Chen C."/>
            <person name="Yanf M."/>
            <person name="Daum C."/>
            <person name="Ng V."/>
            <person name="Clum A."/>
            <person name="Steindorff A."/>
            <person name="Ohm R."/>
            <person name="Martin F."/>
            <person name="Silar P."/>
            <person name="Natvig D."/>
            <person name="Lalanne C."/>
            <person name="Gautier V."/>
            <person name="Ament-Velasquez S.L."/>
            <person name="Kruys A."/>
            <person name="Hutchinson M.I."/>
            <person name="Powell A.J."/>
            <person name="Barry K."/>
            <person name="Miller A.N."/>
            <person name="Grigoriev I.V."/>
            <person name="Debuchy R."/>
            <person name="Gladieux P."/>
            <person name="Thoren M.H."/>
            <person name="Johannesson H."/>
        </authorList>
    </citation>
    <scope>NUCLEOTIDE SEQUENCE</scope>
    <source>
        <strain evidence="3">CBS 955.72</strain>
    </source>
</reference>
<comment type="caution">
    <text evidence="3">The sequence shown here is derived from an EMBL/GenBank/DDBJ whole genome shotgun (WGS) entry which is preliminary data.</text>
</comment>
<evidence type="ECO:0000313" key="3">
    <source>
        <dbReference type="EMBL" id="KAK3356537.1"/>
    </source>
</evidence>
<evidence type="ECO:0000256" key="2">
    <source>
        <dbReference type="ARBA" id="ARBA00022801"/>
    </source>
</evidence>
<dbReference type="AlphaFoldDB" id="A0AAJ0HKF9"/>
<evidence type="ECO:0008006" key="5">
    <source>
        <dbReference type="Google" id="ProtNLM"/>
    </source>
</evidence>
<dbReference type="GO" id="GO:0000166">
    <property type="term" value="F:nucleotide binding"/>
    <property type="evidence" value="ECO:0007669"/>
    <property type="project" value="UniProtKB-KW"/>
</dbReference>